<dbReference type="EMBL" id="JAATJU010008000">
    <property type="protein sequence ID" value="KAH0519074.1"/>
    <property type="molecule type" value="Genomic_DNA"/>
</dbReference>
<evidence type="ECO:0000313" key="9">
    <source>
        <dbReference type="Proteomes" id="UP000710432"/>
    </source>
</evidence>
<feature type="compositionally biased region" description="Basic and acidic residues" evidence="6">
    <location>
        <begin position="13"/>
        <end position="33"/>
    </location>
</feature>
<evidence type="ECO:0000256" key="6">
    <source>
        <dbReference type="SAM" id="MobiDB-lite"/>
    </source>
</evidence>
<evidence type="ECO:0000256" key="3">
    <source>
        <dbReference type="ARBA" id="ARBA00022754"/>
    </source>
</evidence>
<evidence type="ECO:0000313" key="8">
    <source>
        <dbReference type="EMBL" id="KAH0519074.1"/>
    </source>
</evidence>
<dbReference type="SMART" id="SM01391">
    <property type="entry name" value="Filament"/>
    <property type="match status" value="1"/>
</dbReference>
<evidence type="ECO:0000256" key="4">
    <source>
        <dbReference type="ARBA" id="ARBA00023054"/>
    </source>
</evidence>
<dbReference type="AlphaFoldDB" id="A0A8J6GXZ3"/>
<dbReference type="GO" id="GO:0045095">
    <property type="term" value="C:keratin filament"/>
    <property type="evidence" value="ECO:0007669"/>
    <property type="project" value="TreeGrafter"/>
</dbReference>
<dbReference type="InterPro" id="IPR002957">
    <property type="entry name" value="Keratin_I"/>
</dbReference>
<feature type="domain" description="IF rod" evidence="7">
    <location>
        <begin position="1"/>
        <end position="240"/>
    </location>
</feature>
<name>A0A8J6GXZ3_MICOH</name>
<evidence type="ECO:0000256" key="2">
    <source>
        <dbReference type="ARBA" id="ARBA00022744"/>
    </source>
</evidence>
<keyword evidence="1" id="KW-0597">Phosphoprotein</keyword>
<dbReference type="GO" id="GO:0045104">
    <property type="term" value="P:intermediate filament cytoskeleton organization"/>
    <property type="evidence" value="ECO:0007669"/>
    <property type="project" value="TreeGrafter"/>
</dbReference>
<organism evidence="8 9">
    <name type="scientific">Microtus ochrogaster</name>
    <name type="common">Prairie vole</name>
    <dbReference type="NCBI Taxonomy" id="79684"/>
    <lineage>
        <taxon>Eukaryota</taxon>
        <taxon>Metazoa</taxon>
        <taxon>Chordata</taxon>
        <taxon>Craniata</taxon>
        <taxon>Vertebrata</taxon>
        <taxon>Euteleostomi</taxon>
        <taxon>Mammalia</taxon>
        <taxon>Eutheria</taxon>
        <taxon>Euarchontoglires</taxon>
        <taxon>Glires</taxon>
        <taxon>Rodentia</taxon>
        <taxon>Myomorpha</taxon>
        <taxon>Muroidea</taxon>
        <taxon>Cricetidae</taxon>
        <taxon>Arvicolinae</taxon>
        <taxon>Microtus</taxon>
    </lineage>
</organism>
<dbReference type="PANTHER" id="PTHR23239">
    <property type="entry name" value="INTERMEDIATE FILAMENT"/>
    <property type="match status" value="1"/>
</dbReference>
<keyword evidence="2" id="KW-0416">Keratin</keyword>
<feature type="region of interest" description="Disordered" evidence="6">
    <location>
        <begin position="1"/>
        <end position="35"/>
    </location>
</feature>
<dbReference type="Pfam" id="PF00038">
    <property type="entry name" value="Filament"/>
    <property type="match status" value="1"/>
</dbReference>
<reference evidence="8" key="1">
    <citation type="submission" date="2020-03" db="EMBL/GenBank/DDBJ databases">
        <title>Studies in the Genomics of Life Span.</title>
        <authorList>
            <person name="Glass D."/>
        </authorList>
    </citation>
    <scope>NUCLEOTIDE SEQUENCE</scope>
    <source>
        <strain evidence="8">LTLLF</strain>
        <tissue evidence="8">Muscle</tissue>
    </source>
</reference>
<dbReference type="PRINTS" id="PR01248">
    <property type="entry name" value="TYPE1KERATIN"/>
</dbReference>
<protein>
    <submittedName>
        <fullName evidence="8">Keratin, type I cytoskeletal 18</fullName>
    </submittedName>
</protein>
<evidence type="ECO:0000256" key="1">
    <source>
        <dbReference type="ARBA" id="ARBA00022553"/>
    </source>
</evidence>
<dbReference type="Gene3D" id="1.20.5.1160">
    <property type="entry name" value="Vasodilator-stimulated phosphoprotein"/>
    <property type="match status" value="1"/>
</dbReference>
<dbReference type="InterPro" id="IPR039008">
    <property type="entry name" value="IF_rod_dom"/>
</dbReference>
<accession>A0A8J6GXZ3</accession>
<dbReference type="Proteomes" id="UP000710432">
    <property type="component" value="Unassembled WGS sequence"/>
</dbReference>
<dbReference type="Gene3D" id="1.20.5.170">
    <property type="match status" value="1"/>
</dbReference>
<dbReference type="SUPFAM" id="SSF64593">
    <property type="entry name" value="Intermediate filament protein, coiled coil region"/>
    <property type="match status" value="1"/>
</dbReference>
<proteinExistence type="predicted"/>
<dbReference type="PANTHER" id="PTHR23239:SF349">
    <property type="entry name" value="KERATIN, TYPE I CYTOSKELETAL 18"/>
    <property type="match status" value="1"/>
</dbReference>
<evidence type="ECO:0000259" key="7">
    <source>
        <dbReference type="PROSITE" id="PS51842"/>
    </source>
</evidence>
<feature type="coiled-coil region" evidence="5">
    <location>
        <begin position="74"/>
        <end position="101"/>
    </location>
</feature>
<keyword evidence="4 5" id="KW-0175">Coiled coil</keyword>
<dbReference type="GO" id="GO:0005198">
    <property type="term" value="F:structural molecule activity"/>
    <property type="evidence" value="ECO:0007669"/>
    <property type="project" value="InterPro"/>
</dbReference>
<sequence length="240" mass="27043">MRSGLPGAAKARGSTEKEKNALKLKERGREERGAYSTALHPGNAVCQEGRNAYETELDKRQSVESNIRGLGKVVDDTNITKLQLETEIEALEEELLFMKNHDEEVKGLEAQIAISGLTMEVDAHKSQDLSKIMADIWAQYEKLAQKNHEELDRGAEAKLTDLRHTLQALEIDLDAMKNQKISLEAGYDTQMEQLNGVLLHLESELTQTRAEGQQQNQEYEALMNIKVKPESETATYHRLL</sequence>
<comment type="caution">
    <text evidence="8">The sequence shown here is derived from an EMBL/GenBank/DDBJ whole genome shotgun (WGS) entry which is preliminary data.</text>
</comment>
<feature type="coiled-coil region" evidence="5">
    <location>
        <begin position="159"/>
        <end position="211"/>
    </location>
</feature>
<dbReference type="PROSITE" id="PS51842">
    <property type="entry name" value="IF_ROD_2"/>
    <property type="match status" value="1"/>
</dbReference>
<evidence type="ECO:0000256" key="5">
    <source>
        <dbReference type="SAM" id="Coils"/>
    </source>
</evidence>
<gene>
    <name evidence="8" type="ORF">LTLLF_113500</name>
</gene>
<keyword evidence="3" id="KW-0403">Intermediate filament</keyword>